<comment type="caution">
    <text evidence="2">The sequence shown here is derived from an EMBL/GenBank/DDBJ whole genome shotgun (WGS) entry which is preliminary data.</text>
</comment>
<name>A0A7W7MTD3_9ACTN</name>
<protein>
    <submittedName>
        <fullName evidence="2">Uncharacterized protein YcbX</fullName>
    </submittedName>
</protein>
<dbReference type="PANTHER" id="PTHR14237:SF19">
    <property type="entry name" value="MITOCHONDRIAL AMIDOXIME REDUCING COMPONENT 1"/>
    <property type="match status" value="1"/>
</dbReference>
<accession>A0A7W7MTD3</accession>
<dbReference type="PROSITE" id="PS51340">
    <property type="entry name" value="MOSC"/>
    <property type="match status" value="1"/>
</dbReference>
<dbReference type="PANTHER" id="PTHR14237">
    <property type="entry name" value="MOLYBDOPTERIN COFACTOR SULFURASE MOSC"/>
    <property type="match status" value="1"/>
</dbReference>
<gene>
    <name evidence="2" type="ORF">BJ971_006764</name>
</gene>
<dbReference type="GO" id="GO:0003824">
    <property type="term" value="F:catalytic activity"/>
    <property type="evidence" value="ECO:0007669"/>
    <property type="project" value="InterPro"/>
</dbReference>
<dbReference type="Proteomes" id="UP000578112">
    <property type="component" value="Unassembled WGS sequence"/>
</dbReference>
<dbReference type="InterPro" id="IPR005303">
    <property type="entry name" value="MOCOS_middle"/>
</dbReference>
<sequence>MRISSLHTYPVKGGHRLDHDEALVEPCGLAGDRRWMVIDPDGVGITQREAPGLTGLRPVPRPGGLELNGFRVDEPVDGPKETIRVFGSKPPLAARIAVPATEFVSAFLGRPARLAWLADTTARPIAEHALPSDRVSLADGYPLLLTNAASLDAVNDWLLETGDEPVPMTRFRPNIVVAGAPPWAEDDWLGSRLRIGDVTFRAADACRRCVVTTVDQETGEVGRQPLRVLGRHRRFADGLRFGINLIPDLAPGCTGVIRAGETSLALS</sequence>
<dbReference type="GO" id="GO:0030170">
    <property type="term" value="F:pyridoxal phosphate binding"/>
    <property type="evidence" value="ECO:0007669"/>
    <property type="project" value="InterPro"/>
</dbReference>
<dbReference type="GO" id="GO:0030151">
    <property type="term" value="F:molybdenum ion binding"/>
    <property type="evidence" value="ECO:0007669"/>
    <property type="project" value="InterPro"/>
</dbReference>
<dbReference type="RefSeq" id="WP_184997330.1">
    <property type="nucleotide sequence ID" value="NZ_BOMK01000044.1"/>
</dbReference>
<evidence type="ECO:0000313" key="3">
    <source>
        <dbReference type="Proteomes" id="UP000578112"/>
    </source>
</evidence>
<dbReference type="InterPro" id="IPR011037">
    <property type="entry name" value="Pyrv_Knase-like_insert_dom_sf"/>
</dbReference>
<dbReference type="SUPFAM" id="SSF50800">
    <property type="entry name" value="PK beta-barrel domain-like"/>
    <property type="match status" value="1"/>
</dbReference>
<dbReference type="EMBL" id="JACHNH010000001">
    <property type="protein sequence ID" value="MBB4766208.1"/>
    <property type="molecule type" value="Genomic_DNA"/>
</dbReference>
<feature type="domain" description="MOSC" evidence="1">
    <location>
        <begin position="117"/>
        <end position="266"/>
    </location>
</feature>
<dbReference type="Pfam" id="PF03476">
    <property type="entry name" value="MOSC_N"/>
    <property type="match status" value="1"/>
</dbReference>
<proteinExistence type="predicted"/>
<evidence type="ECO:0000313" key="2">
    <source>
        <dbReference type="EMBL" id="MBB4766208.1"/>
    </source>
</evidence>
<keyword evidence="3" id="KW-1185">Reference proteome</keyword>
<dbReference type="Pfam" id="PF03473">
    <property type="entry name" value="MOSC"/>
    <property type="match status" value="1"/>
</dbReference>
<dbReference type="InterPro" id="IPR005302">
    <property type="entry name" value="MoCF_Sase_C"/>
</dbReference>
<evidence type="ECO:0000259" key="1">
    <source>
        <dbReference type="PROSITE" id="PS51340"/>
    </source>
</evidence>
<dbReference type="AlphaFoldDB" id="A0A7W7MTD3"/>
<organism evidence="2 3">
    <name type="scientific">Actinoplanes digitatis</name>
    <dbReference type="NCBI Taxonomy" id="1868"/>
    <lineage>
        <taxon>Bacteria</taxon>
        <taxon>Bacillati</taxon>
        <taxon>Actinomycetota</taxon>
        <taxon>Actinomycetes</taxon>
        <taxon>Micromonosporales</taxon>
        <taxon>Micromonosporaceae</taxon>
        <taxon>Actinoplanes</taxon>
    </lineage>
</organism>
<reference evidence="2 3" key="1">
    <citation type="submission" date="2020-08" db="EMBL/GenBank/DDBJ databases">
        <title>Sequencing the genomes of 1000 actinobacteria strains.</title>
        <authorList>
            <person name="Klenk H.-P."/>
        </authorList>
    </citation>
    <scope>NUCLEOTIDE SEQUENCE [LARGE SCALE GENOMIC DNA]</scope>
    <source>
        <strain evidence="2 3">DSM 43149</strain>
    </source>
</reference>